<reference evidence="4" key="2">
    <citation type="submission" date="2025-05" db="UniProtKB">
        <authorList>
            <consortium name="RefSeq"/>
        </authorList>
    </citation>
    <scope>IDENTIFICATION</scope>
    <source>
        <tissue evidence="4">Adult</tissue>
    </source>
</reference>
<evidence type="ECO:0000313" key="2">
    <source>
        <dbReference type="EMBL" id="JAC48386.1"/>
    </source>
</evidence>
<keyword evidence="1" id="KW-0812">Transmembrane</keyword>
<dbReference type="KEGG" id="bdr:105223692"/>
<dbReference type="GeneID" id="105223692"/>
<dbReference type="EMBL" id="GAKP01010566">
    <property type="protein sequence ID" value="JAC48386.1"/>
    <property type="molecule type" value="Transcribed_RNA"/>
</dbReference>
<keyword evidence="1" id="KW-0472">Membrane</keyword>
<feature type="transmembrane region" description="Helical" evidence="1">
    <location>
        <begin position="77"/>
        <end position="101"/>
    </location>
</feature>
<keyword evidence="3" id="KW-1185">Reference proteome</keyword>
<protein>
    <submittedName>
        <fullName evidence="4">Uncharacterized protein LOC105223692</fullName>
    </submittedName>
</protein>
<dbReference type="PROSITE" id="PS51257">
    <property type="entry name" value="PROKAR_LIPOPROTEIN"/>
    <property type="match status" value="1"/>
</dbReference>
<sequence>MKCPAMKEWVSVIEIIIALLCLFAILLLSCVIPFPDDMHMFLYQCSLATTMVLCLIFAFSTWFYSSNYPKTRFHVRIFIVIVLWTMFVFGLITAILFDMNFFGEYVYEHFERDIFNKSEYLLLNIGMLLGIVALFLLFVVNIILTVGVCRRARKNRQ</sequence>
<dbReference type="AlphaFoldDB" id="A0A034VYJ9"/>
<organism evidence="2">
    <name type="scientific">Bactrocera dorsalis</name>
    <name type="common">Oriental fruit fly</name>
    <name type="synonym">Dacus dorsalis</name>
    <dbReference type="NCBI Taxonomy" id="27457"/>
    <lineage>
        <taxon>Eukaryota</taxon>
        <taxon>Metazoa</taxon>
        <taxon>Ecdysozoa</taxon>
        <taxon>Arthropoda</taxon>
        <taxon>Hexapoda</taxon>
        <taxon>Insecta</taxon>
        <taxon>Pterygota</taxon>
        <taxon>Neoptera</taxon>
        <taxon>Endopterygota</taxon>
        <taxon>Diptera</taxon>
        <taxon>Brachycera</taxon>
        <taxon>Muscomorpha</taxon>
        <taxon>Tephritoidea</taxon>
        <taxon>Tephritidae</taxon>
        <taxon>Bactrocera</taxon>
        <taxon>Bactrocera</taxon>
    </lineage>
</organism>
<reference evidence="2" key="1">
    <citation type="journal article" date="2014" name="BMC Genomics">
        <title>Characterizing the developmental transcriptome of the oriental fruit fly, Bactrocera dorsalis (Diptera: Tephritidae) through comparative genomic analysis with Drosophila melanogaster utilizing modENCODE datasets.</title>
        <authorList>
            <person name="Geib S.M."/>
            <person name="Calla B."/>
            <person name="Hall B."/>
            <person name="Hou S."/>
            <person name="Manoukis N.C."/>
        </authorList>
    </citation>
    <scope>NUCLEOTIDE SEQUENCE</scope>
    <source>
        <strain evidence="2">Punador</strain>
    </source>
</reference>
<keyword evidence="1" id="KW-1133">Transmembrane helix</keyword>
<feature type="transmembrane region" description="Helical" evidence="1">
    <location>
        <begin position="12"/>
        <end position="35"/>
    </location>
</feature>
<proteinExistence type="predicted"/>
<accession>A0A034VYJ9</accession>
<feature type="transmembrane region" description="Helical" evidence="1">
    <location>
        <begin position="41"/>
        <end position="65"/>
    </location>
</feature>
<evidence type="ECO:0000313" key="4">
    <source>
        <dbReference type="RefSeq" id="XP_029405080.2"/>
    </source>
</evidence>
<dbReference type="OMA" id="TWLYHSN"/>
<dbReference type="RefSeq" id="XP_029405080.2">
    <property type="nucleotide sequence ID" value="XM_029549220.2"/>
</dbReference>
<dbReference type="OrthoDB" id="7869929at2759"/>
<dbReference type="Proteomes" id="UP001652620">
    <property type="component" value="Chromosome 4"/>
</dbReference>
<feature type="transmembrane region" description="Helical" evidence="1">
    <location>
        <begin position="121"/>
        <end position="149"/>
    </location>
</feature>
<name>A0A034VYJ9_BACDO</name>
<evidence type="ECO:0000313" key="3">
    <source>
        <dbReference type="Proteomes" id="UP001652620"/>
    </source>
</evidence>
<gene>
    <name evidence="4" type="primary">LOC105223692</name>
</gene>
<evidence type="ECO:0000256" key="1">
    <source>
        <dbReference type="SAM" id="Phobius"/>
    </source>
</evidence>